<organism evidence="5 6">
    <name type="scientific">Iris pallida</name>
    <name type="common">Sweet iris</name>
    <dbReference type="NCBI Taxonomy" id="29817"/>
    <lineage>
        <taxon>Eukaryota</taxon>
        <taxon>Viridiplantae</taxon>
        <taxon>Streptophyta</taxon>
        <taxon>Embryophyta</taxon>
        <taxon>Tracheophyta</taxon>
        <taxon>Spermatophyta</taxon>
        <taxon>Magnoliopsida</taxon>
        <taxon>Liliopsida</taxon>
        <taxon>Asparagales</taxon>
        <taxon>Iridaceae</taxon>
        <taxon>Iridoideae</taxon>
        <taxon>Irideae</taxon>
        <taxon>Iris</taxon>
    </lineage>
</organism>
<comment type="similarity">
    <text evidence="1">Belongs to the diacylglycerol acyltransferase family.</text>
</comment>
<dbReference type="CDD" id="cd07987">
    <property type="entry name" value="LPLAT_MGAT-like"/>
    <property type="match status" value="1"/>
</dbReference>
<protein>
    <submittedName>
        <fullName evidence="5">Acyltransferase-like protein, chloroplastic</fullName>
    </submittedName>
</protein>
<dbReference type="Proteomes" id="UP001140949">
    <property type="component" value="Unassembled WGS sequence"/>
</dbReference>
<keyword evidence="6" id="KW-1185">Reference proteome</keyword>
<dbReference type="GO" id="GO:0004144">
    <property type="term" value="F:diacylglycerol O-acyltransferase activity"/>
    <property type="evidence" value="ECO:0007669"/>
    <property type="project" value="UniProtKB-ARBA"/>
</dbReference>
<dbReference type="GO" id="GO:0019432">
    <property type="term" value="P:triglyceride biosynthetic process"/>
    <property type="evidence" value="ECO:0007669"/>
    <property type="project" value="UniProtKB-ARBA"/>
</dbReference>
<evidence type="ECO:0000313" key="6">
    <source>
        <dbReference type="Proteomes" id="UP001140949"/>
    </source>
</evidence>
<dbReference type="PANTHER" id="PTHR22753:SF14">
    <property type="entry name" value="MONOACYLGLYCEROL_DIACYLGLYCEROL O-ACYLTRANSFERASE"/>
    <property type="match status" value="1"/>
</dbReference>
<comment type="caution">
    <text evidence="5">The sequence shown here is derived from an EMBL/GenBank/DDBJ whole genome shotgun (WGS) entry which is preliminary data.</text>
</comment>
<feature type="domain" description="Serine aminopeptidase S33" evidence="4">
    <location>
        <begin position="39"/>
        <end position="232"/>
    </location>
</feature>
<reference evidence="5" key="2">
    <citation type="submission" date="2023-04" db="EMBL/GenBank/DDBJ databases">
        <authorList>
            <person name="Bruccoleri R.E."/>
            <person name="Oakeley E.J."/>
            <person name="Faust A.-M."/>
            <person name="Dessus-Babus S."/>
            <person name="Altorfer M."/>
            <person name="Burckhardt D."/>
            <person name="Oertli M."/>
            <person name="Naumann U."/>
            <person name="Petersen F."/>
            <person name="Wong J."/>
        </authorList>
    </citation>
    <scope>NUCLEOTIDE SEQUENCE</scope>
    <source>
        <strain evidence="5">GSM-AAB239-AS_SAM_17_03QT</strain>
        <tissue evidence="5">Leaf</tissue>
    </source>
</reference>
<dbReference type="Pfam" id="PF03982">
    <property type="entry name" value="DAGAT"/>
    <property type="match status" value="1"/>
</dbReference>
<evidence type="ECO:0000256" key="1">
    <source>
        <dbReference type="ARBA" id="ARBA00005420"/>
    </source>
</evidence>
<accession>A0AAX6IHK1</accession>
<dbReference type="PANTHER" id="PTHR22753">
    <property type="entry name" value="TRANSMEMBRANE PROTEIN 68"/>
    <property type="match status" value="1"/>
</dbReference>
<dbReference type="AlphaFoldDB" id="A0AAX6IHK1"/>
<evidence type="ECO:0000256" key="2">
    <source>
        <dbReference type="ARBA" id="ARBA00022679"/>
    </source>
</evidence>
<sequence>MGLILHHQSLGKVFQVRCLHIPLDDRTPFEGLVKFVENSVKDEHSRSPNRPVYLLGDSFGGCLALAVAARNPHIDLVLILVNPATSFNKSHLPPFIPVLEALPRDLHFGIPYALSLILGGSLKMAAARSEEALLSQQTVEELLRTISSLIPLLSDLTDTLRNDIFLWKLKLLKSGASYSNSRLHAVEAQVLMLVSGKDNLLPSGNEADRLRKSLKNCRVRYFKDNGHTLLLEDGLNLLSVIKATTTYRRSNQHDFVTDYLPPTKSEFRQVFDRDNRLFSLATSPVLFSTLKNGKIVRGLGGIPDKGPVVLVGYHMLLGLELGPLYEAFLREKNIIIRGMAHPFLFSQTETSRQEMSRFDLLRIFGALPVSPTNMYRLLSRKSFVLLYPGGAREALHRKGEEYKLYWPDQPEFVRMAARFDATIVPFGVVGEDDIAEVVLDYDDQMNIPFVQRWIESMNQGVIRIRTDMDGEVGKQDFHLPGLLPKVPGRFYYLFGKPFETRGMDILKDRESAIEAYSRIKSETKSLMSYLLKKREEDPYRSVVQRTVYQNSWGVSTEVPTFDP</sequence>
<dbReference type="Pfam" id="PF12146">
    <property type="entry name" value="Hydrolase_4"/>
    <property type="match status" value="1"/>
</dbReference>
<dbReference type="InterPro" id="IPR007130">
    <property type="entry name" value="DAGAT"/>
</dbReference>
<proteinExistence type="inferred from homology"/>
<dbReference type="InterPro" id="IPR022742">
    <property type="entry name" value="Hydrolase_4"/>
</dbReference>
<keyword evidence="2" id="KW-0808">Transferase</keyword>
<gene>
    <name evidence="5" type="ORF">M6B38_254065</name>
</gene>
<dbReference type="GO" id="GO:0016020">
    <property type="term" value="C:membrane"/>
    <property type="evidence" value="ECO:0007669"/>
    <property type="project" value="TreeGrafter"/>
</dbReference>
<dbReference type="InterPro" id="IPR029058">
    <property type="entry name" value="AB_hydrolase_fold"/>
</dbReference>
<name>A0AAX6IHK1_IRIPA</name>
<dbReference type="Gene3D" id="3.40.50.1820">
    <property type="entry name" value="alpha/beta hydrolase"/>
    <property type="match status" value="1"/>
</dbReference>
<dbReference type="EMBL" id="JANAVB010001796">
    <property type="protein sequence ID" value="KAJ6852692.1"/>
    <property type="molecule type" value="Genomic_DNA"/>
</dbReference>
<evidence type="ECO:0000259" key="4">
    <source>
        <dbReference type="Pfam" id="PF12146"/>
    </source>
</evidence>
<evidence type="ECO:0000256" key="3">
    <source>
        <dbReference type="ARBA" id="ARBA00023315"/>
    </source>
</evidence>
<keyword evidence="3 5" id="KW-0012">Acyltransferase</keyword>
<evidence type="ECO:0000313" key="5">
    <source>
        <dbReference type="EMBL" id="KAJ6852692.1"/>
    </source>
</evidence>
<reference evidence="5" key="1">
    <citation type="journal article" date="2023" name="GigaByte">
        <title>Genome assembly of the bearded iris, Iris pallida Lam.</title>
        <authorList>
            <person name="Bruccoleri R.E."/>
            <person name="Oakeley E.J."/>
            <person name="Faust A.M.E."/>
            <person name="Altorfer M."/>
            <person name="Dessus-Babus S."/>
            <person name="Burckhardt D."/>
            <person name="Oertli M."/>
            <person name="Naumann U."/>
            <person name="Petersen F."/>
            <person name="Wong J."/>
        </authorList>
    </citation>
    <scope>NUCLEOTIDE SEQUENCE</scope>
    <source>
        <strain evidence="5">GSM-AAB239-AS_SAM_17_03QT</strain>
    </source>
</reference>
<dbReference type="SUPFAM" id="SSF53474">
    <property type="entry name" value="alpha/beta-Hydrolases"/>
    <property type="match status" value="1"/>
</dbReference>